<evidence type="ECO:0000259" key="2">
    <source>
        <dbReference type="SMART" id="SM00894"/>
    </source>
</evidence>
<dbReference type="AlphaFoldDB" id="A0A402CH91"/>
<reference evidence="3 4" key="1">
    <citation type="submission" date="2018-11" db="EMBL/GenBank/DDBJ databases">
        <title>Microbial catabolism of amino acid.</title>
        <authorList>
            <person name="Hibi M."/>
            <person name="Ogawa J."/>
        </authorList>
    </citation>
    <scope>NUCLEOTIDE SEQUENCE [LARGE SCALE GENOMIC DNA]</scope>
    <source>
        <strain evidence="3 4">C31-06</strain>
    </source>
</reference>
<keyword evidence="4" id="KW-1185">Reference proteome</keyword>
<organism evidence="3 4">
    <name type="scientific">Rhodococcus wratislaviensis</name>
    <name type="common">Tsukamurella wratislaviensis</name>
    <dbReference type="NCBI Taxonomy" id="44752"/>
    <lineage>
        <taxon>Bacteria</taxon>
        <taxon>Bacillati</taxon>
        <taxon>Actinomycetota</taxon>
        <taxon>Actinomycetes</taxon>
        <taxon>Mycobacteriales</taxon>
        <taxon>Nocardiaceae</taxon>
        <taxon>Rhodococcus</taxon>
    </lineage>
</organism>
<proteinExistence type="predicted"/>
<gene>
    <name evidence="3" type="ORF">Rhow_007074</name>
</gene>
<evidence type="ECO:0000256" key="1">
    <source>
        <dbReference type="SAM" id="MobiDB-lite"/>
    </source>
</evidence>
<dbReference type="Proteomes" id="UP000287519">
    <property type="component" value="Unassembled WGS sequence"/>
</dbReference>
<feature type="domain" description="Excalibur calcium-binding" evidence="2">
    <location>
        <begin position="27"/>
        <end position="63"/>
    </location>
</feature>
<protein>
    <recommendedName>
        <fullName evidence="2">Excalibur calcium-binding domain-containing protein</fullName>
    </recommendedName>
</protein>
<dbReference type="Pfam" id="PF05901">
    <property type="entry name" value="Excalibur"/>
    <property type="match status" value="1"/>
</dbReference>
<name>A0A402CH91_RHOWR</name>
<accession>A0A402CH91</accession>
<feature type="compositionally biased region" description="Pro residues" evidence="1">
    <location>
        <begin position="1"/>
        <end position="22"/>
    </location>
</feature>
<dbReference type="InterPro" id="IPR008613">
    <property type="entry name" value="Excalibur_Ca-bd_domain"/>
</dbReference>
<sequence length="64" mass="6480">MAPPPAPVVIPTSPPAAAPPVPKSTVSYGSCDEVRAAGAAPIYKGEPGYSTKLDRDKDGIACDK</sequence>
<dbReference type="EMBL" id="BHYM01000063">
    <property type="protein sequence ID" value="GCE42945.1"/>
    <property type="molecule type" value="Genomic_DNA"/>
</dbReference>
<evidence type="ECO:0000313" key="4">
    <source>
        <dbReference type="Proteomes" id="UP000287519"/>
    </source>
</evidence>
<dbReference type="SMART" id="SM00894">
    <property type="entry name" value="Excalibur"/>
    <property type="match status" value="1"/>
</dbReference>
<comment type="caution">
    <text evidence="3">The sequence shown here is derived from an EMBL/GenBank/DDBJ whole genome shotgun (WGS) entry which is preliminary data.</text>
</comment>
<evidence type="ECO:0000313" key="3">
    <source>
        <dbReference type="EMBL" id="GCE42945.1"/>
    </source>
</evidence>
<feature type="region of interest" description="Disordered" evidence="1">
    <location>
        <begin position="1"/>
        <end position="25"/>
    </location>
</feature>